<dbReference type="NCBIfam" id="TIGR01352">
    <property type="entry name" value="tonB_Cterm"/>
    <property type="match status" value="1"/>
</dbReference>
<reference evidence="12 13" key="1">
    <citation type="submission" date="2020-08" db="EMBL/GenBank/DDBJ databases">
        <title>Genomic Encyclopedia of Type Strains, Phase IV (KMG-IV): sequencing the most valuable type-strain genomes for metagenomic binning, comparative biology and taxonomic classification.</title>
        <authorList>
            <person name="Goeker M."/>
        </authorList>
    </citation>
    <scope>NUCLEOTIDE SEQUENCE [LARGE SCALE GENOMIC DNA]</scope>
    <source>
        <strain evidence="12 13">DSM 18233</strain>
    </source>
</reference>
<dbReference type="EMBL" id="JACHHN010000013">
    <property type="protein sequence ID" value="MBB5193675.1"/>
    <property type="molecule type" value="Genomic_DNA"/>
</dbReference>
<evidence type="ECO:0000256" key="2">
    <source>
        <dbReference type="ARBA" id="ARBA00006555"/>
    </source>
</evidence>
<dbReference type="PROSITE" id="PS52015">
    <property type="entry name" value="TONB_CTD"/>
    <property type="match status" value="1"/>
</dbReference>
<dbReference type="GO" id="GO:0098797">
    <property type="term" value="C:plasma membrane protein complex"/>
    <property type="evidence" value="ECO:0007669"/>
    <property type="project" value="TreeGrafter"/>
</dbReference>
<proteinExistence type="inferred from homology"/>
<evidence type="ECO:0000256" key="6">
    <source>
        <dbReference type="ARBA" id="ARBA00022692"/>
    </source>
</evidence>
<feature type="domain" description="TonB C-terminal" evidence="11">
    <location>
        <begin position="130"/>
        <end position="219"/>
    </location>
</feature>
<evidence type="ECO:0000256" key="1">
    <source>
        <dbReference type="ARBA" id="ARBA00004383"/>
    </source>
</evidence>
<keyword evidence="5" id="KW-0997">Cell inner membrane</keyword>
<dbReference type="InterPro" id="IPR037682">
    <property type="entry name" value="TonB_C"/>
</dbReference>
<organism evidence="12 13">
    <name type="scientific">Silvimonas terrae</name>
    <dbReference type="NCBI Taxonomy" id="300266"/>
    <lineage>
        <taxon>Bacteria</taxon>
        <taxon>Pseudomonadati</taxon>
        <taxon>Pseudomonadota</taxon>
        <taxon>Betaproteobacteria</taxon>
        <taxon>Neisseriales</taxon>
        <taxon>Chitinibacteraceae</taxon>
        <taxon>Silvimonas</taxon>
    </lineage>
</organism>
<dbReference type="GO" id="GO:0031992">
    <property type="term" value="F:energy transducer activity"/>
    <property type="evidence" value="ECO:0007669"/>
    <property type="project" value="TreeGrafter"/>
</dbReference>
<name>A0A840RK44_9NEIS</name>
<feature type="compositionally biased region" description="Pro residues" evidence="10">
    <location>
        <begin position="90"/>
        <end position="99"/>
    </location>
</feature>
<dbReference type="SUPFAM" id="SSF74653">
    <property type="entry name" value="TolA/TonB C-terminal domain"/>
    <property type="match status" value="1"/>
</dbReference>
<dbReference type="GO" id="GO:0055085">
    <property type="term" value="P:transmembrane transport"/>
    <property type="evidence" value="ECO:0007669"/>
    <property type="project" value="InterPro"/>
</dbReference>
<dbReference type="GO" id="GO:0015031">
    <property type="term" value="P:protein transport"/>
    <property type="evidence" value="ECO:0007669"/>
    <property type="project" value="UniProtKB-KW"/>
</dbReference>
<dbReference type="Gene3D" id="3.30.1150.10">
    <property type="match status" value="1"/>
</dbReference>
<dbReference type="AlphaFoldDB" id="A0A840RK44"/>
<gene>
    <name evidence="12" type="ORF">HNQ50_004435</name>
</gene>
<keyword evidence="3" id="KW-0813">Transport</keyword>
<feature type="compositionally biased region" description="Pro residues" evidence="10">
    <location>
        <begin position="107"/>
        <end position="119"/>
    </location>
</feature>
<keyword evidence="4" id="KW-1003">Cell membrane</keyword>
<dbReference type="Proteomes" id="UP000543030">
    <property type="component" value="Unassembled WGS sequence"/>
</dbReference>
<dbReference type="Pfam" id="PF03544">
    <property type="entry name" value="TonB_C"/>
    <property type="match status" value="1"/>
</dbReference>
<comment type="subcellular location">
    <subcellularLocation>
        <location evidence="1">Cell inner membrane</location>
        <topology evidence="1">Single-pass membrane protein</topology>
        <orientation evidence="1">Periplasmic side</orientation>
    </subcellularLocation>
</comment>
<evidence type="ECO:0000256" key="3">
    <source>
        <dbReference type="ARBA" id="ARBA00022448"/>
    </source>
</evidence>
<evidence type="ECO:0000313" key="13">
    <source>
        <dbReference type="Proteomes" id="UP000543030"/>
    </source>
</evidence>
<feature type="compositionally biased region" description="Pro residues" evidence="10">
    <location>
        <begin position="57"/>
        <end position="71"/>
    </location>
</feature>
<dbReference type="RefSeq" id="WP_184103593.1">
    <property type="nucleotide sequence ID" value="NZ_JACHHN010000013.1"/>
</dbReference>
<keyword evidence="8" id="KW-1133">Transmembrane helix</keyword>
<evidence type="ECO:0000256" key="10">
    <source>
        <dbReference type="SAM" id="MobiDB-lite"/>
    </source>
</evidence>
<keyword evidence="9" id="KW-0472">Membrane</keyword>
<dbReference type="PANTHER" id="PTHR33446">
    <property type="entry name" value="PROTEIN TONB-RELATED"/>
    <property type="match status" value="1"/>
</dbReference>
<evidence type="ECO:0000256" key="8">
    <source>
        <dbReference type="ARBA" id="ARBA00022989"/>
    </source>
</evidence>
<feature type="region of interest" description="Disordered" evidence="10">
    <location>
        <begin position="55"/>
        <end position="123"/>
    </location>
</feature>
<evidence type="ECO:0000256" key="5">
    <source>
        <dbReference type="ARBA" id="ARBA00022519"/>
    </source>
</evidence>
<keyword evidence="7" id="KW-0653">Protein transport</keyword>
<dbReference type="InterPro" id="IPR006260">
    <property type="entry name" value="TonB/TolA_C"/>
</dbReference>
<accession>A0A840RK44</accession>
<evidence type="ECO:0000256" key="7">
    <source>
        <dbReference type="ARBA" id="ARBA00022927"/>
    </source>
</evidence>
<comment type="caution">
    <text evidence="12">The sequence shown here is derived from an EMBL/GenBank/DDBJ whole genome shotgun (WGS) entry which is preliminary data.</text>
</comment>
<sequence length="219" mass="22416">MSSTVMQSPLLRSMGMALLLEGLLATTGVLLLSHQLLKAPAPAPAPQMVSLVAPEAAPTPAPPKPPAPMPRPVMHDEPHPAPAPHVQAAPPAPATPPSPLDTAAQSPTPPAPPPPPAPAPAVAGPSPVDVFAAQLRGAVQSAVLYPYALKQMGETGQATVEFDYLDGTLSNIHIAKSSTISAFDHAALAAVQAAPLPAEPAALVGHKHTYRVNVQFRLD</sequence>
<evidence type="ECO:0000259" key="11">
    <source>
        <dbReference type="PROSITE" id="PS52015"/>
    </source>
</evidence>
<dbReference type="InterPro" id="IPR051045">
    <property type="entry name" value="TonB-dependent_transducer"/>
</dbReference>
<comment type="similarity">
    <text evidence="2">Belongs to the TonB family.</text>
</comment>
<keyword evidence="6" id="KW-0812">Transmembrane</keyword>
<dbReference type="PANTHER" id="PTHR33446:SF2">
    <property type="entry name" value="PROTEIN TONB"/>
    <property type="match status" value="1"/>
</dbReference>
<protein>
    <submittedName>
        <fullName evidence="12">Protein TonB</fullName>
    </submittedName>
</protein>
<evidence type="ECO:0000256" key="9">
    <source>
        <dbReference type="ARBA" id="ARBA00023136"/>
    </source>
</evidence>
<evidence type="ECO:0000256" key="4">
    <source>
        <dbReference type="ARBA" id="ARBA00022475"/>
    </source>
</evidence>
<evidence type="ECO:0000313" key="12">
    <source>
        <dbReference type="EMBL" id="MBB5193675.1"/>
    </source>
</evidence>
<keyword evidence="13" id="KW-1185">Reference proteome</keyword>